<accession>A0AAD5YG55</accession>
<organism evidence="1 2">
    <name type="scientific">Meripilus lineatus</name>
    <dbReference type="NCBI Taxonomy" id="2056292"/>
    <lineage>
        <taxon>Eukaryota</taxon>
        <taxon>Fungi</taxon>
        <taxon>Dikarya</taxon>
        <taxon>Basidiomycota</taxon>
        <taxon>Agaricomycotina</taxon>
        <taxon>Agaricomycetes</taxon>
        <taxon>Polyporales</taxon>
        <taxon>Meripilaceae</taxon>
        <taxon>Meripilus</taxon>
    </lineage>
</organism>
<dbReference type="AlphaFoldDB" id="A0AAD5YG55"/>
<gene>
    <name evidence="1" type="ORF">NLI96_g6214</name>
</gene>
<dbReference type="EMBL" id="JANAWD010000222">
    <property type="protein sequence ID" value="KAJ3483583.1"/>
    <property type="molecule type" value="Genomic_DNA"/>
</dbReference>
<sequence>MPRLHTLQLAITYVGSNIQFAFRKGSPIPPLKSLEFYGAHAYGTLIDEDSLSYFDTLEQLYLVGREEILTFLELSKSESPISIRHLALGIIPSFFDHLEDWQLPSTLETLTFFVDLVPVRRGSLLSDKRSLTIIYNFLRSNIDRLSSGNFRLLVINAISDFANVINDPRQYLLGQGGQDDPLVFVNLKDTSPGFVFDQINDLCDSAGVDVHLNHIGALISLPDHRLYVGILIITPIDIDDWVASRLRDTNPID</sequence>
<keyword evidence="2" id="KW-1185">Reference proteome</keyword>
<evidence type="ECO:0000313" key="2">
    <source>
        <dbReference type="Proteomes" id="UP001212997"/>
    </source>
</evidence>
<proteinExistence type="predicted"/>
<reference evidence="1" key="1">
    <citation type="submission" date="2022-07" db="EMBL/GenBank/DDBJ databases">
        <title>Genome Sequence of Physisporinus lineatus.</title>
        <authorList>
            <person name="Buettner E."/>
        </authorList>
    </citation>
    <scope>NUCLEOTIDE SEQUENCE</scope>
    <source>
        <strain evidence="1">VT162</strain>
    </source>
</reference>
<dbReference type="Proteomes" id="UP001212997">
    <property type="component" value="Unassembled WGS sequence"/>
</dbReference>
<name>A0AAD5YG55_9APHY</name>
<comment type="caution">
    <text evidence="1">The sequence shown here is derived from an EMBL/GenBank/DDBJ whole genome shotgun (WGS) entry which is preliminary data.</text>
</comment>
<evidence type="ECO:0000313" key="1">
    <source>
        <dbReference type="EMBL" id="KAJ3483583.1"/>
    </source>
</evidence>
<protein>
    <submittedName>
        <fullName evidence="1">Uncharacterized protein</fullName>
    </submittedName>
</protein>